<dbReference type="AlphaFoldDB" id="A0A9C7Q355"/>
<evidence type="ECO:0000313" key="3">
    <source>
        <dbReference type="Proteomes" id="UP001061958"/>
    </source>
</evidence>
<dbReference type="SUPFAM" id="SSF53098">
    <property type="entry name" value="Ribonuclease H-like"/>
    <property type="match status" value="1"/>
</dbReference>
<evidence type="ECO:0000259" key="1">
    <source>
        <dbReference type="SMART" id="SM00474"/>
    </source>
</evidence>
<name>A0A9C7Q355_9RHOD</name>
<dbReference type="EMBL" id="BQMJ01000063">
    <property type="protein sequence ID" value="GJQ15030.1"/>
    <property type="molecule type" value="Genomic_DNA"/>
</dbReference>
<comment type="caution">
    <text evidence="2">The sequence shown here is derived from an EMBL/GenBank/DDBJ whole genome shotgun (WGS) entry which is preliminary data.</text>
</comment>
<dbReference type="InterPro" id="IPR012337">
    <property type="entry name" value="RNaseH-like_sf"/>
</dbReference>
<feature type="domain" description="3'-5' exonuclease" evidence="1">
    <location>
        <begin position="9"/>
        <end position="200"/>
    </location>
</feature>
<reference evidence="2" key="2">
    <citation type="submission" date="2022-01" db="EMBL/GenBank/DDBJ databases">
        <authorList>
            <person name="Hirooka S."/>
            <person name="Miyagishima S.Y."/>
        </authorList>
    </citation>
    <scope>NUCLEOTIDE SEQUENCE</scope>
    <source>
        <strain evidence="2">NBRC 102759</strain>
    </source>
</reference>
<sequence>MWNQAENDFELVVQPERVKNIVNEILAVCDTLAVDCEGANLSRDGKLCLLQVSTGSKTYIFDVCALEEELFLNGFKEILESERILKVFHDCRYDSDALWWLYGVRLRNVLDTQVAFRILREQQGYTRQLPVKFITLLKRFVNQEISTPILELKETFKIRFSQDRNFWLRRPIPEDALVYAAYDVKKLLEIAVNILRNLTEWNRRRVMDESKRYLMAYRDDDEGALKARMEFGQILTSIEMKHNTQQNSNNWDLFLFDKNAILRVFHYLEDCE</sequence>
<reference evidence="2" key="1">
    <citation type="journal article" date="2022" name="Proc. Natl. Acad. Sci. U.S.A.">
        <title>Life cycle and functional genomics of the unicellular red alga Galdieria for elucidating algal and plant evolution and industrial use.</title>
        <authorList>
            <person name="Hirooka S."/>
            <person name="Itabashi T."/>
            <person name="Ichinose T.M."/>
            <person name="Onuma R."/>
            <person name="Fujiwara T."/>
            <person name="Yamashita S."/>
            <person name="Jong L.W."/>
            <person name="Tomita R."/>
            <person name="Iwane A.H."/>
            <person name="Miyagishima S.Y."/>
        </authorList>
    </citation>
    <scope>NUCLEOTIDE SEQUENCE</scope>
    <source>
        <strain evidence="2">NBRC 102759</strain>
    </source>
</reference>
<accession>A0A9C7Q355</accession>
<protein>
    <recommendedName>
        <fullName evidence="1">3'-5' exonuclease domain-containing protein</fullName>
    </recommendedName>
</protein>
<dbReference type="InterPro" id="IPR052144">
    <property type="entry name" value="piRNA_biogenesis_EXD1"/>
</dbReference>
<keyword evidence="3" id="KW-1185">Reference proteome</keyword>
<dbReference type="Gene3D" id="3.30.420.10">
    <property type="entry name" value="Ribonuclease H-like superfamily/Ribonuclease H"/>
    <property type="match status" value="1"/>
</dbReference>
<dbReference type="Pfam" id="PF01612">
    <property type="entry name" value="DNA_pol_A_exo1"/>
    <property type="match status" value="1"/>
</dbReference>
<dbReference type="PANTHER" id="PTHR46628:SF1">
    <property type="entry name" value="PIRNA BIOGENESIS PROTEIN EXD1"/>
    <property type="match status" value="1"/>
</dbReference>
<dbReference type="InterPro" id="IPR002562">
    <property type="entry name" value="3'-5'_exonuclease_dom"/>
</dbReference>
<dbReference type="SMART" id="SM00474">
    <property type="entry name" value="35EXOc"/>
    <property type="match status" value="1"/>
</dbReference>
<dbReference type="GO" id="GO:1990923">
    <property type="term" value="C:PET complex"/>
    <property type="evidence" value="ECO:0007669"/>
    <property type="project" value="TreeGrafter"/>
</dbReference>
<dbReference type="GO" id="GO:0006139">
    <property type="term" value="P:nucleobase-containing compound metabolic process"/>
    <property type="evidence" value="ECO:0007669"/>
    <property type="project" value="InterPro"/>
</dbReference>
<dbReference type="OrthoDB" id="368776at2759"/>
<proteinExistence type="predicted"/>
<dbReference type="Proteomes" id="UP001061958">
    <property type="component" value="Unassembled WGS sequence"/>
</dbReference>
<gene>
    <name evidence="2" type="ORF">GpartN1_g6821.t1</name>
</gene>
<evidence type="ECO:0000313" key="2">
    <source>
        <dbReference type="EMBL" id="GJQ15030.1"/>
    </source>
</evidence>
<dbReference type="GO" id="GO:0008408">
    <property type="term" value="F:3'-5' exonuclease activity"/>
    <property type="evidence" value="ECO:0007669"/>
    <property type="project" value="InterPro"/>
</dbReference>
<dbReference type="PANTHER" id="PTHR46628">
    <property type="entry name" value="PIRNA BIOGENESIS PROTEIN EXD1"/>
    <property type="match status" value="1"/>
</dbReference>
<organism evidence="2 3">
    <name type="scientific">Galdieria partita</name>
    <dbReference type="NCBI Taxonomy" id="83374"/>
    <lineage>
        <taxon>Eukaryota</taxon>
        <taxon>Rhodophyta</taxon>
        <taxon>Bangiophyceae</taxon>
        <taxon>Galdieriales</taxon>
        <taxon>Galdieriaceae</taxon>
        <taxon>Galdieria</taxon>
    </lineage>
</organism>
<dbReference type="GO" id="GO:0003676">
    <property type="term" value="F:nucleic acid binding"/>
    <property type="evidence" value="ECO:0007669"/>
    <property type="project" value="InterPro"/>
</dbReference>
<dbReference type="InterPro" id="IPR036397">
    <property type="entry name" value="RNaseH_sf"/>
</dbReference>